<protein>
    <submittedName>
        <fullName evidence="1">Uncharacterized protein</fullName>
    </submittedName>
</protein>
<dbReference type="EMBL" id="JADIXP010000037">
    <property type="protein sequence ID" value="MBF4180800.1"/>
    <property type="molecule type" value="Genomic_DNA"/>
</dbReference>
<dbReference type="AlphaFoldDB" id="A0ABD4KGR4"/>
<proteinExistence type="predicted"/>
<sequence length="191" mass="21272">LTYNYVKNTWSRKTLPYINDVCFCPLPATSYPTVWDKANIIWDDDNIVWDAGSDKTAQGTMIGACAAGGVYFLNYGETEVRNIYKSGTRTMTQQPLQCYAERRGLDFNTGNRSMITEAYLNGKGANDITLTLGRADNPDSGYTWESQTFNLADTRRTTWRTEGESHGYRLEITGQGSIPVGVSFTIVGTGR</sequence>
<evidence type="ECO:0000313" key="1">
    <source>
        <dbReference type="EMBL" id="MBF4180800.1"/>
    </source>
</evidence>
<gene>
    <name evidence="1" type="ORF">ISP11_23380</name>
</gene>
<organism evidence="1 2">
    <name type="scientific">Lelliottia nimipressuralis</name>
    <dbReference type="NCBI Taxonomy" id="69220"/>
    <lineage>
        <taxon>Bacteria</taxon>
        <taxon>Pseudomonadati</taxon>
        <taxon>Pseudomonadota</taxon>
        <taxon>Gammaproteobacteria</taxon>
        <taxon>Enterobacterales</taxon>
        <taxon>Enterobacteriaceae</taxon>
        <taxon>Lelliottia</taxon>
    </lineage>
</organism>
<reference evidence="1 2" key="1">
    <citation type="submission" date="2020-11" db="EMBL/GenBank/DDBJ databases">
        <title>Identification of Lelliottia nimipressuralis from Wound Infection by Whole Genome-Based Bacterial Identification.</title>
        <authorList>
            <person name="Navarathna D.H."/>
            <person name="Choi H."/>
            <person name="Jinadatha C."/>
            <person name="Chatterjee P."/>
            <person name="Hwang M."/>
        </authorList>
    </citation>
    <scope>NUCLEOTIDE SEQUENCE [LARGE SCALE GENOMIC DNA]</scope>
    <source>
        <strain evidence="1 2">DN2020</strain>
    </source>
</reference>
<accession>A0ABD4KGR4</accession>
<name>A0ABD4KGR4_9ENTR</name>
<dbReference type="Proteomes" id="UP000628560">
    <property type="component" value="Unassembled WGS sequence"/>
</dbReference>
<evidence type="ECO:0000313" key="2">
    <source>
        <dbReference type="Proteomes" id="UP000628560"/>
    </source>
</evidence>
<comment type="caution">
    <text evidence="1">The sequence shown here is derived from an EMBL/GenBank/DDBJ whole genome shotgun (WGS) entry which is preliminary data.</text>
</comment>
<feature type="non-terminal residue" evidence="1">
    <location>
        <position position="1"/>
    </location>
</feature>
<dbReference type="RefSeq" id="WP_194514516.1">
    <property type="nucleotide sequence ID" value="NZ_JADIXP010000037.1"/>
</dbReference>